<organism evidence="1 2">
    <name type="scientific">Colletotrichum asianum</name>
    <dbReference type="NCBI Taxonomy" id="702518"/>
    <lineage>
        <taxon>Eukaryota</taxon>
        <taxon>Fungi</taxon>
        <taxon>Dikarya</taxon>
        <taxon>Ascomycota</taxon>
        <taxon>Pezizomycotina</taxon>
        <taxon>Sordariomycetes</taxon>
        <taxon>Hypocreomycetidae</taxon>
        <taxon>Glomerellales</taxon>
        <taxon>Glomerellaceae</taxon>
        <taxon>Colletotrichum</taxon>
        <taxon>Colletotrichum gloeosporioides species complex</taxon>
    </lineage>
</organism>
<name>A0A8H3WPP1_9PEZI</name>
<gene>
    <name evidence="1" type="ORF">GQ607_003235</name>
</gene>
<keyword evidence="2" id="KW-1185">Reference proteome</keyword>
<dbReference type="AlphaFoldDB" id="A0A8H3WPP1"/>
<reference evidence="1 2" key="1">
    <citation type="submission" date="2019-12" db="EMBL/GenBank/DDBJ databases">
        <title>A genome sequence resource for the geographically widespread anthracnose pathogen Colletotrichum asianum.</title>
        <authorList>
            <person name="Meng Y."/>
        </authorList>
    </citation>
    <scope>NUCLEOTIDE SEQUENCE [LARGE SCALE GENOMIC DNA]</scope>
    <source>
        <strain evidence="1 2">ICMP 18580</strain>
    </source>
</reference>
<protein>
    <submittedName>
        <fullName evidence="1">Uncharacterized protein</fullName>
    </submittedName>
</protein>
<dbReference type="EMBL" id="WOWK01000011">
    <property type="protein sequence ID" value="KAF0329667.1"/>
    <property type="molecule type" value="Genomic_DNA"/>
</dbReference>
<sequence>MPCHAIVCMRCIFEAPARLQRQPRCDCAGRSWCWNLARAPNTVRCSADCTHCLQQEVRLRLRLRLG</sequence>
<comment type="caution">
    <text evidence="1">The sequence shown here is derived from an EMBL/GenBank/DDBJ whole genome shotgun (WGS) entry which is preliminary data.</text>
</comment>
<evidence type="ECO:0000313" key="2">
    <source>
        <dbReference type="Proteomes" id="UP000434172"/>
    </source>
</evidence>
<accession>A0A8H3WPP1</accession>
<evidence type="ECO:0000313" key="1">
    <source>
        <dbReference type="EMBL" id="KAF0329667.1"/>
    </source>
</evidence>
<dbReference type="Proteomes" id="UP000434172">
    <property type="component" value="Unassembled WGS sequence"/>
</dbReference>
<proteinExistence type="predicted"/>